<proteinExistence type="predicted"/>
<dbReference type="STRING" id="1515612.SKP52_02730"/>
<gene>
    <name evidence="1" type="ORF">SKP52_02730</name>
</gene>
<name>A0A0A7PHP9_9SPHN</name>
<dbReference type="Proteomes" id="UP000030907">
    <property type="component" value="Chromosome"/>
</dbReference>
<protein>
    <submittedName>
        <fullName evidence="1">Uncharacterized protein</fullName>
    </submittedName>
</protein>
<keyword evidence="2" id="KW-1185">Reference proteome</keyword>
<reference evidence="1 2" key="1">
    <citation type="journal article" date="2015" name="Int. J. Syst. Evol. Microbiol.">
        <title>Description of Sphingopyxis fribergensis sp. nov. - a soil bacterium with the ability to degrade styrene and phenylacetic acid.</title>
        <authorList>
            <person name="Oelschlagel M."/>
            <person name="Ruckert C."/>
            <person name="Kalinowski J."/>
            <person name="Schmidt G."/>
            <person name="Schlomann M."/>
            <person name="Tischler D."/>
        </authorList>
    </citation>
    <scope>NUCLEOTIDE SEQUENCE [LARGE SCALE GENOMIC DNA]</scope>
    <source>
        <strain evidence="1 2">Kp5.2</strain>
    </source>
</reference>
<dbReference type="OrthoDB" id="9864921at2"/>
<evidence type="ECO:0000313" key="1">
    <source>
        <dbReference type="EMBL" id="AJA07477.1"/>
    </source>
</evidence>
<dbReference type="KEGG" id="sphk:SKP52_02730"/>
<dbReference type="EMBL" id="CP009122">
    <property type="protein sequence ID" value="AJA07477.1"/>
    <property type="molecule type" value="Genomic_DNA"/>
</dbReference>
<organism evidence="1 2">
    <name type="scientific">Sphingopyxis fribergensis</name>
    <dbReference type="NCBI Taxonomy" id="1515612"/>
    <lineage>
        <taxon>Bacteria</taxon>
        <taxon>Pseudomonadati</taxon>
        <taxon>Pseudomonadota</taxon>
        <taxon>Alphaproteobacteria</taxon>
        <taxon>Sphingomonadales</taxon>
        <taxon>Sphingomonadaceae</taxon>
        <taxon>Sphingopyxis</taxon>
    </lineage>
</organism>
<sequence>MNGNGQIAAIRAVQAASIRLTLACAEIVGPLDIALGMAEAGTLGENVPEAMKLQVEAIKRRERKQ</sequence>
<evidence type="ECO:0000313" key="2">
    <source>
        <dbReference type="Proteomes" id="UP000030907"/>
    </source>
</evidence>
<accession>A0A0A7PHP9</accession>
<dbReference type="RefSeq" id="WP_039571448.1">
    <property type="nucleotide sequence ID" value="NZ_CP009122.1"/>
</dbReference>
<dbReference type="HOGENOM" id="CLU_2847549_0_0_5"/>
<dbReference type="AlphaFoldDB" id="A0A0A7PHP9"/>